<dbReference type="EMBL" id="PJEO01000057">
    <property type="protein sequence ID" value="PKQ43571.1"/>
    <property type="molecule type" value="Genomic_DNA"/>
</dbReference>
<accession>A0A2N3HF12</accession>
<dbReference type="AlphaFoldDB" id="A0A2N3HF12"/>
<evidence type="ECO:0000313" key="2">
    <source>
        <dbReference type="Proteomes" id="UP000233435"/>
    </source>
</evidence>
<organism evidence="1 2">
    <name type="scientific">Confluentibacter flavum</name>
    <dbReference type="NCBI Taxonomy" id="1909700"/>
    <lineage>
        <taxon>Bacteria</taxon>
        <taxon>Pseudomonadati</taxon>
        <taxon>Bacteroidota</taxon>
        <taxon>Flavobacteriia</taxon>
        <taxon>Flavobacteriales</taxon>
        <taxon>Flavobacteriaceae</taxon>
        <taxon>Confluentibacter</taxon>
    </lineage>
</organism>
<dbReference type="Proteomes" id="UP000233435">
    <property type="component" value="Unassembled WGS sequence"/>
</dbReference>
<dbReference type="OrthoDB" id="1262821at2"/>
<evidence type="ECO:0000313" key="1">
    <source>
        <dbReference type="EMBL" id="PKQ43571.1"/>
    </source>
</evidence>
<sequence>MKIMVPCNEAHHVCDKSQYKEASLWEKLKLYIHLIYCKTCRKYSKNNKKLSTTIHKAKVECLDKKCKEAMKLEFEKALKDQLK</sequence>
<keyword evidence="2" id="KW-1185">Reference proteome</keyword>
<comment type="caution">
    <text evidence="1">The sequence shown here is derived from an EMBL/GenBank/DDBJ whole genome shotgun (WGS) entry which is preliminary data.</text>
</comment>
<gene>
    <name evidence="1" type="ORF">CSW08_17810</name>
</gene>
<protein>
    <recommendedName>
        <fullName evidence="3">Glycine dehydrogenase</fullName>
    </recommendedName>
</protein>
<name>A0A2N3HF12_9FLAO</name>
<proteinExistence type="predicted"/>
<reference evidence="1 2" key="1">
    <citation type="submission" date="2017-12" db="EMBL/GenBank/DDBJ databases">
        <title>Confluentibacter flavum sp. nov., isolated from the saline lake.</title>
        <authorList>
            <person name="Yu L."/>
        </authorList>
    </citation>
    <scope>NUCLEOTIDE SEQUENCE [LARGE SCALE GENOMIC DNA]</scope>
    <source>
        <strain evidence="1 2">3B</strain>
    </source>
</reference>
<evidence type="ECO:0008006" key="3">
    <source>
        <dbReference type="Google" id="ProtNLM"/>
    </source>
</evidence>